<accession>A0A9P6LUV6</accession>
<dbReference type="EMBL" id="JAAAHW010008416">
    <property type="protein sequence ID" value="KAF9944363.1"/>
    <property type="molecule type" value="Genomic_DNA"/>
</dbReference>
<protein>
    <submittedName>
        <fullName evidence="2">Uncharacterized protein</fullName>
    </submittedName>
</protein>
<evidence type="ECO:0000313" key="2">
    <source>
        <dbReference type="EMBL" id="KAF9944363.1"/>
    </source>
</evidence>
<sequence>MDENLQKAQHSDQRKQPETLQQTQNSQQQQLQQRIQQQAQDKIDYQIVIHLRIQALLNTPSQELTIPRLFIVLPTDTGFICRQGGPRVADFRLYFLCECGTHTRTKNTKIPPEVHISKHEGYSVDKSKEFFDKYGPYVLTMMYMIKYGAMAAGLVVSPLAQLKCIEEIDGELGHFSFVKKNISRLVDDMIDYLEGTTHATYINEDPASQWNVSLPDLGDLISYLKVDKNESVS</sequence>
<feature type="non-terminal residue" evidence="2">
    <location>
        <position position="233"/>
    </location>
</feature>
<dbReference type="AlphaFoldDB" id="A0A9P6LUV6"/>
<keyword evidence="3" id="KW-1185">Reference proteome</keyword>
<name>A0A9P6LUV6_9FUNG</name>
<evidence type="ECO:0000256" key="1">
    <source>
        <dbReference type="SAM" id="MobiDB-lite"/>
    </source>
</evidence>
<reference evidence="2" key="1">
    <citation type="journal article" date="2020" name="Fungal Divers.">
        <title>Resolving the Mortierellaceae phylogeny through synthesis of multi-gene phylogenetics and phylogenomics.</title>
        <authorList>
            <person name="Vandepol N."/>
            <person name="Liber J."/>
            <person name="Desiro A."/>
            <person name="Na H."/>
            <person name="Kennedy M."/>
            <person name="Barry K."/>
            <person name="Grigoriev I.V."/>
            <person name="Miller A.N."/>
            <person name="O'Donnell K."/>
            <person name="Stajich J.E."/>
            <person name="Bonito G."/>
        </authorList>
    </citation>
    <scope>NUCLEOTIDE SEQUENCE</scope>
    <source>
        <strain evidence="2">MES-2147</strain>
    </source>
</reference>
<feature type="region of interest" description="Disordered" evidence="1">
    <location>
        <begin position="1"/>
        <end position="27"/>
    </location>
</feature>
<dbReference type="OrthoDB" id="2415518at2759"/>
<organism evidence="2 3">
    <name type="scientific">Modicella reniformis</name>
    <dbReference type="NCBI Taxonomy" id="1440133"/>
    <lineage>
        <taxon>Eukaryota</taxon>
        <taxon>Fungi</taxon>
        <taxon>Fungi incertae sedis</taxon>
        <taxon>Mucoromycota</taxon>
        <taxon>Mortierellomycotina</taxon>
        <taxon>Mortierellomycetes</taxon>
        <taxon>Mortierellales</taxon>
        <taxon>Mortierellaceae</taxon>
        <taxon>Modicella</taxon>
    </lineage>
</organism>
<gene>
    <name evidence="2" type="ORF">BGZ65_012177</name>
</gene>
<dbReference type="Proteomes" id="UP000749646">
    <property type="component" value="Unassembled WGS sequence"/>
</dbReference>
<evidence type="ECO:0000313" key="3">
    <source>
        <dbReference type="Proteomes" id="UP000749646"/>
    </source>
</evidence>
<proteinExistence type="predicted"/>
<comment type="caution">
    <text evidence="2">The sequence shown here is derived from an EMBL/GenBank/DDBJ whole genome shotgun (WGS) entry which is preliminary data.</text>
</comment>